<reference evidence="3" key="1">
    <citation type="submission" date="2021-01" db="EMBL/GenBank/DDBJ databases">
        <title>Caligus Genome Assembly.</title>
        <authorList>
            <person name="Gallardo-Escarate C."/>
        </authorList>
    </citation>
    <scope>NUCLEOTIDE SEQUENCE [LARGE SCALE GENOMIC DNA]</scope>
</reference>
<dbReference type="OrthoDB" id="5314041at2759"/>
<evidence type="ECO:0000313" key="2">
    <source>
        <dbReference type="EMBL" id="QQP35107.1"/>
    </source>
</evidence>
<protein>
    <submittedName>
        <fullName evidence="2">Notch-regulated ankyrin repeat-containing protein B</fullName>
    </submittedName>
</protein>
<gene>
    <name evidence="2" type="ORF">FKW44_023241</name>
</gene>
<keyword evidence="3" id="KW-1185">Reference proteome</keyword>
<accession>A0A7T8GP15</accession>
<dbReference type="PROSITE" id="PS50297">
    <property type="entry name" value="ANK_REP_REGION"/>
    <property type="match status" value="1"/>
</dbReference>
<dbReference type="InterPro" id="IPR036770">
    <property type="entry name" value="Ankyrin_rpt-contain_sf"/>
</dbReference>
<dbReference type="PROSITE" id="PS50088">
    <property type="entry name" value="ANK_REPEAT"/>
    <property type="match status" value="1"/>
</dbReference>
<organism evidence="2 3">
    <name type="scientific">Caligus rogercresseyi</name>
    <name type="common">Sea louse</name>
    <dbReference type="NCBI Taxonomy" id="217165"/>
    <lineage>
        <taxon>Eukaryota</taxon>
        <taxon>Metazoa</taxon>
        <taxon>Ecdysozoa</taxon>
        <taxon>Arthropoda</taxon>
        <taxon>Crustacea</taxon>
        <taxon>Multicrustacea</taxon>
        <taxon>Hexanauplia</taxon>
        <taxon>Copepoda</taxon>
        <taxon>Siphonostomatoida</taxon>
        <taxon>Caligidae</taxon>
        <taxon>Caligus</taxon>
    </lineage>
</organism>
<dbReference type="AlphaFoldDB" id="A0A7T8GP15"/>
<feature type="non-terminal residue" evidence="2">
    <location>
        <position position="79"/>
    </location>
</feature>
<dbReference type="Gene3D" id="1.25.40.20">
    <property type="entry name" value="Ankyrin repeat-containing domain"/>
    <property type="match status" value="1"/>
</dbReference>
<evidence type="ECO:0000256" key="1">
    <source>
        <dbReference type="PROSITE-ProRule" id="PRU00023"/>
    </source>
</evidence>
<dbReference type="Proteomes" id="UP000595437">
    <property type="component" value="Chromosome 18"/>
</dbReference>
<proteinExistence type="predicted"/>
<feature type="repeat" description="ANK" evidence="1">
    <location>
        <begin position="42"/>
        <end position="74"/>
    </location>
</feature>
<keyword evidence="1" id="KW-0040">ANK repeat</keyword>
<dbReference type="SUPFAM" id="SSF48403">
    <property type="entry name" value="Ankyrin repeat"/>
    <property type="match status" value="1"/>
</dbReference>
<dbReference type="EMBL" id="CP045907">
    <property type="protein sequence ID" value="QQP35107.1"/>
    <property type="molecule type" value="Genomic_DNA"/>
</dbReference>
<dbReference type="InterPro" id="IPR002110">
    <property type="entry name" value="Ankyrin_rpt"/>
</dbReference>
<name>A0A7T8GP15_CALRO</name>
<feature type="non-terminal residue" evidence="2">
    <location>
        <position position="1"/>
    </location>
</feature>
<sequence length="79" mass="8643">QAPSQTQSQFLQLIRENSSSDLNKFLSSNSENVHLNAYNESTGLTPLHSAILDGKTETVRSLLLYGSNPHLLTRDGLSS</sequence>
<evidence type="ECO:0000313" key="3">
    <source>
        <dbReference type="Proteomes" id="UP000595437"/>
    </source>
</evidence>
<dbReference type="Pfam" id="PF00023">
    <property type="entry name" value="Ank"/>
    <property type="match status" value="1"/>
</dbReference>